<dbReference type="GO" id="GO:0008270">
    <property type="term" value="F:zinc ion binding"/>
    <property type="evidence" value="ECO:0007669"/>
    <property type="project" value="InterPro"/>
</dbReference>
<keyword evidence="10" id="KW-1185">Reference proteome</keyword>
<dbReference type="PANTHER" id="PTHR47782">
    <property type="entry name" value="ZN(II)2CYS6 TRANSCRIPTION FACTOR (EUROFUNG)-RELATED"/>
    <property type="match status" value="1"/>
</dbReference>
<dbReference type="GO" id="GO:0006351">
    <property type="term" value="P:DNA-templated transcription"/>
    <property type="evidence" value="ECO:0007669"/>
    <property type="project" value="InterPro"/>
</dbReference>
<evidence type="ECO:0000256" key="3">
    <source>
        <dbReference type="ARBA" id="ARBA00022833"/>
    </source>
</evidence>
<dbReference type="GO" id="GO:0043565">
    <property type="term" value="F:sequence-specific DNA binding"/>
    <property type="evidence" value="ECO:0007669"/>
    <property type="project" value="TreeGrafter"/>
</dbReference>
<dbReference type="InterPro" id="IPR007219">
    <property type="entry name" value="XnlR_reg_dom"/>
</dbReference>
<comment type="subcellular location">
    <subcellularLocation>
        <location evidence="1">Nucleus</location>
    </subcellularLocation>
</comment>
<gene>
    <name evidence="9" type="ORF">M431DRAFT_123145</name>
</gene>
<proteinExistence type="predicted"/>
<dbReference type="GO" id="GO:0045944">
    <property type="term" value="P:positive regulation of transcription by RNA polymerase II"/>
    <property type="evidence" value="ECO:0007669"/>
    <property type="project" value="TreeGrafter"/>
</dbReference>
<accession>A0A2T4A319</accession>
<dbReference type="SMART" id="SM00906">
    <property type="entry name" value="Fungal_trans"/>
    <property type="match status" value="1"/>
</dbReference>
<keyword evidence="2" id="KW-0479">Metal-binding</keyword>
<dbReference type="GO" id="GO:0000981">
    <property type="term" value="F:DNA-binding transcription factor activity, RNA polymerase II-specific"/>
    <property type="evidence" value="ECO:0007669"/>
    <property type="project" value="TreeGrafter"/>
</dbReference>
<feature type="domain" description="Xylanolytic transcriptional activator regulatory" evidence="8">
    <location>
        <begin position="127"/>
        <end position="200"/>
    </location>
</feature>
<name>A0A2T4A319_TRIHA</name>
<organism evidence="9 10">
    <name type="scientific">Trichoderma harzianum CBS 226.95</name>
    <dbReference type="NCBI Taxonomy" id="983964"/>
    <lineage>
        <taxon>Eukaryota</taxon>
        <taxon>Fungi</taxon>
        <taxon>Dikarya</taxon>
        <taxon>Ascomycota</taxon>
        <taxon>Pezizomycotina</taxon>
        <taxon>Sordariomycetes</taxon>
        <taxon>Hypocreomycetidae</taxon>
        <taxon>Hypocreales</taxon>
        <taxon>Hypocreaceae</taxon>
        <taxon>Trichoderma</taxon>
    </lineage>
</organism>
<dbReference type="CDD" id="cd12148">
    <property type="entry name" value="fungal_TF_MHR"/>
    <property type="match status" value="1"/>
</dbReference>
<keyword evidence="5" id="KW-0238">DNA-binding</keyword>
<dbReference type="GeneID" id="36620736"/>
<keyword evidence="7" id="KW-0539">Nucleus</keyword>
<keyword evidence="3" id="KW-0862">Zinc</keyword>
<dbReference type="AlphaFoldDB" id="A0A2T4A319"/>
<evidence type="ECO:0000313" key="9">
    <source>
        <dbReference type="EMBL" id="PTB51438.1"/>
    </source>
</evidence>
<dbReference type="Pfam" id="PF04082">
    <property type="entry name" value="Fungal_trans"/>
    <property type="match status" value="1"/>
</dbReference>
<evidence type="ECO:0000256" key="2">
    <source>
        <dbReference type="ARBA" id="ARBA00022723"/>
    </source>
</evidence>
<dbReference type="InterPro" id="IPR052202">
    <property type="entry name" value="Yeast_MetPath_Reg"/>
</dbReference>
<dbReference type="PANTHER" id="PTHR47782:SF12">
    <property type="entry name" value="ZN(II)2CYS6 TRANSCRIPTION FACTOR (EUROFUNG)"/>
    <property type="match status" value="1"/>
</dbReference>
<evidence type="ECO:0000256" key="4">
    <source>
        <dbReference type="ARBA" id="ARBA00023015"/>
    </source>
</evidence>
<evidence type="ECO:0000259" key="8">
    <source>
        <dbReference type="SMART" id="SM00906"/>
    </source>
</evidence>
<dbReference type="RefSeq" id="XP_024771115.1">
    <property type="nucleotide sequence ID" value="XM_024912177.1"/>
</dbReference>
<dbReference type="GO" id="GO:0005634">
    <property type="term" value="C:nucleus"/>
    <property type="evidence" value="ECO:0007669"/>
    <property type="project" value="UniProtKB-SubCell"/>
</dbReference>
<evidence type="ECO:0000313" key="10">
    <source>
        <dbReference type="Proteomes" id="UP000241690"/>
    </source>
</evidence>
<dbReference type="Proteomes" id="UP000241690">
    <property type="component" value="Unassembled WGS sequence"/>
</dbReference>
<evidence type="ECO:0000256" key="7">
    <source>
        <dbReference type="ARBA" id="ARBA00023242"/>
    </source>
</evidence>
<dbReference type="EMBL" id="KZ679686">
    <property type="protein sequence ID" value="PTB51438.1"/>
    <property type="molecule type" value="Genomic_DNA"/>
</dbReference>
<protein>
    <recommendedName>
        <fullName evidence="8">Xylanolytic transcriptional activator regulatory domain-containing protein</fullName>
    </recommendedName>
</protein>
<sequence length="507" mass="57380">MWILPVYPILTSDDLDIMVSRYNEGPDLDNSEYRRQPEIATEIMLFYLVMALGAINAENTLKQMRGQPEQEKMATMSTPRPSPASLCMRVLQLMDENFQRLHPSVRFIQIIVLISIYSSYGSIGSSQWQLAGLAMRMAVETGLHCTPKTGNQSCSAKDESNRLFWTIYIVEISLAYNLGRPPSIGEEHIATELPRPTNENLLSLHHIKHRQIQSRVVAQVYSVNNRNRNMSTEQTQILISNLQQELDEWRINIPLMSHAEGQHPYPYSYWERLYHGTTFVLHRPSPLCPSPPAQSLERCIRSAGSYIDDVLKVLRVTNVPLSWMLVQGVLFAGLTMLVTARTGLRRLLSHVGAPFLLIDLHSWTRNCSICLAIMNERLREDLVSKLDSQFELLANDTLRIISASITSHTTKASSRSPAFSANHDIAENALGSDQIFTADTSDFNLNLAEDLNYFDIFKEFMGQDPTQTFWDMFPYELGLDAPPGQPGTEEGLPSINSTELLTNELFK</sequence>
<keyword evidence="6" id="KW-0804">Transcription</keyword>
<keyword evidence="4" id="KW-0805">Transcription regulation</keyword>
<evidence type="ECO:0000256" key="6">
    <source>
        <dbReference type="ARBA" id="ARBA00023163"/>
    </source>
</evidence>
<evidence type="ECO:0000256" key="5">
    <source>
        <dbReference type="ARBA" id="ARBA00023125"/>
    </source>
</evidence>
<reference evidence="9 10" key="1">
    <citation type="submission" date="2016-07" db="EMBL/GenBank/DDBJ databases">
        <title>Multiple horizontal gene transfer events from other fungi enriched the ability of initially mycotrophic Trichoderma (Ascomycota) to feed on dead plant biomass.</title>
        <authorList>
            <consortium name="DOE Joint Genome Institute"/>
            <person name="Aerts A."/>
            <person name="Atanasova L."/>
            <person name="Chenthamara K."/>
            <person name="Zhang J."/>
            <person name="Grujic M."/>
            <person name="Henrissat B."/>
            <person name="Kuo A."/>
            <person name="Salamov A."/>
            <person name="Lipzen A."/>
            <person name="Labutti K."/>
            <person name="Barry K."/>
            <person name="Miao Y."/>
            <person name="Rahimi M.J."/>
            <person name="Shen Q."/>
            <person name="Grigoriev I.V."/>
            <person name="Kubicek C.P."/>
            <person name="Druzhinina I.S."/>
        </authorList>
    </citation>
    <scope>NUCLEOTIDE SEQUENCE [LARGE SCALE GENOMIC DNA]</scope>
    <source>
        <strain evidence="9 10">CBS 226.95</strain>
    </source>
</reference>
<evidence type="ECO:0000256" key="1">
    <source>
        <dbReference type="ARBA" id="ARBA00004123"/>
    </source>
</evidence>